<dbReference type="InterPro" id="IPR002035">
    <property type="entry name" value="VWF_A"/>
</dbReference>
<feature type="domain" description="ShKT" evidence="9">
    <location>
        <begin position="725"/>
        <end position="759"/>
    </location>
</feature>
<dbReference type="InterPro" id="IPR036465">
    <property type="entry name" value="vWFA_dom_sf"/>
</dbReference>
<dbReference type="InterPro" id="IPR001007">
    <property type="entry name" value="VWF_dom"/>
</dbReference>
<dbReference type="GeneID" id="106062934"/>
<dbReference type="PROSITE" id="PS50234">
    <property type="entry name" value="VWFA"/>
    <property type="match status" value="2"/>
</dbReference>
<dbReference type="PANTHER" id="PTHR22588">
    <property type="entry name" value="VWFA DOMAIN-CONTAINING PROTEIN"/>
    <property type="match status" value="1"/>
</dbReference>
<evidence type="ECO:0000256" key="6">
    <source>
        <dbReference type="PROSITE-ProRule" id="PRU01005"/>
    </source>
</evidence>
<dbReference type="FunFam" id="3.40.50.410:FF:000004">
    <property type="entry name" value="collagen alpha-6(VI) chain"/>
    <property type="match status" value="1"/>
</dbReference>
<dbReference type="Gene3D" id="3.40.50.410">
    <property type="entry name" value="von Willebrand factor, type A domain"/>
    <property type="match status" value="2"/>
</dbReference>
<dbReference type="RefSeq" id="XP_055892875.1">
    <property type="nucleotide sequence ID" value="XM_056036900.1"/>
</dbReference>
<evidence type="ECO:0000259" key="9">
    <source>
        <dbReference type="PROSITE" id="PS51670"/>
    </source>
</evidence>
<keyword evidence="2" id="KW-0964">Secreted</keyword>
<dbReference type="InterPro" id="IPR052229">
    <property type="entry name" value="Collagen-VI/PIF"/>
</dbReference>
<dbReference type="PROSITE" id="PS50184">
    <property type="entry name" value="VWFC_2"/>
    <property type="match status" value="3"/>
</dbReference>
<dbReference type="SMART" id="SM00254">
    <property type="entry name" value="ShKT"/>
    <property type="match status" value="3"/>
</dbReference>
<keyword evidence="3" id="KW-0732">Signal</keyword>
<sequence length="1294" mass="141035">MRDYFISLIIWEKPAIMRGALFTGIAVCLLSCVFAYIDAGEDVIFVIDSSDRVGLGNFDYIKTFLKNVVSQWNIGRNQVRVGIISYGDGVHIERLLQDSGFTSADVISDIQSLRFYNAPADATDALKVAINQGFQAVNGGRPGERQVIIHIGAGTGADSRNYADNVKIALEKGIIVYNVAVGDGWIVNKLSEFAGQPETRYSLPVANFPLLNAPVSNTLAYRVENEVPYTEDGLPVARSCLPRADIVILLDGSTSVTSNNFLTAKENVKYLASQLQIGQNRVHVALVQFSGKTSLEFPLTKYTDRLSVLRAIDRATYMHGNTETGLALKYARNEVFSSSMGARLDVPRIIILLTNGAATNHAQAVTEAGLTRANGITIYAVGIGNKIDRLELQQIAGDSSHVFTAVSYNDLETLVTPILNAVCQARVSTPPPTTTPDPSKETCKDNIPTCDLYIQQNTDNGGFCAHYVTMAKENCTKSCGYCTTVIPTIPVTPPPCRDTISNCTSYSTADCVAFASFFSERCAQMCGLCDIKAETSGFHGMCMYKSKIYGQGEKWYDGCDYECTCIDAAHGKFECVSRCDVYHDLPSYCTLVQKEGECCLQPVCHFQSTTSTFSVTAHGTTTDGHDVCNYLGRQMAQDQLIEIGCSSQCVCLNATLGTVNCTAKCPVYDMMTFPSYCYLETVPGTCCQQPRCELPTTSAIFTGFGTVSEKAGYKEVYDESKQPPCIDLKPECPLYGKDTCQGNYKPFMTENCPVYCGLCHEKYPGFVAGPEDKCIYNGVQHSAGEVWEPDCEHQCTCDTEYYGFYRCWSKCPTYTQVPTGCKLEKLASDCCPHISCPVSTVLLPSTMNVKGPQAGSNIYIVTSTGQQKPLLPTLNPDGSVNTGTSAYQTTAVKGCLFNGRVLVEGEIAKDYSCGQTCQCVNENTGLMSCVSRCPTYSPANALCTSVTDPFDACCTVPSCPLSVTNPPKPSYLPPTYVYSVVKNPDPQQILAVTTVKTVIYTTGGTPTAGLATTPRTTYNPLHFNRPQSANPLPTMPPGVVPNPNAPGHCTHIETGLTYKEGERWTVDCKYNCLCVNASAGSYICTNMCVDLQCPIGANCTQYPDPDFPCCNLLQINLPSNIEIHPTSLSTGQTCMYNGKEHNIGQTWQEGCDRNCSCNSVNATMVSIQCKDLCPKYISLPPGCQEVKVEGSCCPILVGSTCTGQYCLDLNQNPHLPGESWREGCQYECTCTQKPEGFYRECRGICPVYKDLDRFTCTYPTPAPGKCCALPDCCADADCKDKIKFEITDQFRDEF</sequence>
<evidence type="ECO:0000256" key="3">
    <source>
        <dbReference type="ARBA" id="ARBA00022729"/>
    </source>
</evidence>
<keyword evidence="4" id="KW-0677">Repeat</keyword>
<reference evidence="11" key="1">
    <citation type="submission" date="2025-08" db="UniProtKB">
        <authorList>
            <consortium name="RefSeq"/>
        </authorList>
    </citation>
    <scope>IDENTIFICATION</scope>
</reference>
<keyword evidence="6" id="KW-1015">Disulfide bond</keyword>
<dbReference type="PROSITE" id="PS51670">
    <property type="entry name" value="SHKT"/>
    <property type="match status" value="1"/>
</dbReference>
<dbReference type="SUPFAM" id="SSF57603">
    <property type="entry name" value="FnI-like domain"/>
    <property type="match status" value="1"/>
</dbReference>
<dbReference type="Pfam" id="PF01549">
    <property type="entry name" value="ShK"/>
    <property type="match status" value="2"/>
</dbReference>
<comment type="caution">
    <text evidence="6">Lacks conserved residue(s) required for the propagation of feature annotation.</text>
</comment>
<feature type="domain" description="VWFC" evidence="7">
    <location>
        <begin position="772"/>
        <end position="837"/>
    </location>
</feature>
<comment type="subcellular location">
    <subcellularLocation>
        <location evidence="1">Secreted</location>
    </subcellularLocation>
</comment>
<dbReference type="PANTHER" id="PTHR22588:SF3">
    <property type="entry name" value="VWFA DOMAIN-CONTAINING PROTEIN"/>
    <property type="match status" value="1"/>
</dbReference>
<keyword evidence="10" id="KW-1185">Reference proteome</keyword>
<dbReference type="InterPro" id="IPR003582">
    <property type="entry name" value="ShKT_dom"/>
</dbReference>
<evidence type="ECO:0000313" key="11">
    <source>
        <dbReference type="RefSeq" id="XP_055892875.1"/>
    </source>
</evidence>
<feature type="domain" description="VWFA" evidence="8">
    <location>
        <begin position="42"/>
        <end position="219"/>
    </location>
</feature>
<evidence type="ECO:0000256" key="4">
    <source>
        <dbReference type="ARBA" id="ARBA00022737"/>
    </source>
</evidence>
<dbReference type="SUPFAM" id="SSF53300">
    <property type="entry name" value="vWA-like"/>
    <property type="match status" value="2"/>
</dbReference>
<keyword evidence="5" id="KW-0325">Glycoprotein</keyword>
<dbReference type="CDD" id="cd01450">
    <property type="entry name" value="vWFA_subfamily_ECM"/>
    <property type="match status" value="1"/>
</dbReference>
<gene>
    <name evidence="11" type="primary">LOC106062934</name>
</gene>
<evidence type="ECO:0000256" key="1">
    <source>
        <dbReference type="ARBA" id="ARBA00004613"/>
    </source>
</evidence>
<name>A0A9W3B080_BIOGL</name>
<dbReference type="SMART" id="SM00327">
    <property type="entry name" value="VWA"/>
    <property type="match status" value="2"/>
</dbReference>
<dbReference type="PROSITE" id="PS01208">
    <property type="entry name" value="VWFC_1"/>
    <property type="match status" value="2"/>
</dbReference>
<evidence type="ECO:0000259" key="8">
    <source>
        <dbReference type="PROSITE" id="PS50234"/>
    </source>
</evidence>
<evidence type="ECO:0000313" key="10">
    <source>
        <dbReference type="Proteomes" id="UP001165740"/>
    </source>
</evidence>
<dbReference type="OrthoDB" id="6022609at2759"/>
<feature type="domain" description="VWFC" evidence="7">
    <location>
        <begin position="1132"/>
        <end position="1202"/>
    </location>
</feature>
<accession>A0A9W3B080</accession>
<feature type="domain" description="VWFA" evidence="8">
    <location>
        <begin position="245"/>
        <end position="418"/>
    </location>
</feature>
<evidence type="ECO:0000256" key="2">
    <source>
        <dbReference type="ARBA" id="ARBA00022525"/>
    </source>
</evidence>
<dbReference type="PRINTS" id="PR00453">
    <property type="entry name" value="VWFADOMAIN"/>
</dbReference>
<dbReference type="Proteomes" id="UP001165740">
    <property type="component" value="Chromosome 7"/>
</dbReference>
<feature type="disulfide bond" evidence="6">
    <location>
        <begin position="725"/>
        <end position="759"/>
    </location>
</feature>
<dbReference type="OMA" id="YMDNTMF"/>
<evidence type="ECO:0000256" key="5">
    <source>
        <dbReference type="ARBA" id="ARBA00023180"/>
    </source>
</evidence>
<protein>
    <submittedName>
        <fullName evidence="11">Uncharacterized protein LOC106062934</fullName>
    </submittedName>
</protein>
<dbReference type="GO" id="GO:0005576">
    <property type="term" value="C:extracellular region"/>
    <property type="evidence" value="ECO:0007669"/>
    <property type="project" value="UniProtKB-SubCell"/>
</dbReference>
<feature type="domain" description="VWFC" evidence="7">
    <location>
        <begin position="540"/>
        <end position="605"/>
    </location>
</feature>
<evidence type="ECO:0000259" key="7">
    <source>
        <dbReference type="PROSITE" id="PS50184"/>
    </source>
</evidence>
<dbReference type="SMART" id="SM00214">
    <property type="entry name" value="VWC"/>
    <property type="match status" value="7"/>
</dbReference>
<dbReference type="Pfam" id="PF00092">
    <property type="entry name" value="VWA"/>
    <property type="match status" value="2"/>
</dbReference>
<dbReference type="CDD" id="cd01472">
    <property type="entry name" value="vWA_collagen"/>
    <property type="match status" value="1"/>
</dbReference>
<proteinExistence type="predicted"/>
<organism evidence="10 11">
    <name type="scientific">Biomphalaria glabrata</name>
    <name type="common">Bloodfluke planorb</name>
    <name type="synonym">Freshwater snail</name>
    <dbReference type="NCBI Taxonomy" id="6526"/>
    <lineage>
        <taxon>Eukaryota</taxon>
        <taxon>Metazoa</taxon>
        <taxon>Spiralia</taxon>
        <taxon>Lophotrochozoa</taxon>
        <taxon>Mollusca</taxon>
        <taxon>Gastropoda</taxon>
        <taxon>Heterobranchia</taxon>
        <taxon>Euthyneura</taxon>
        <taxon>Panpulmonata</taxon>
        <taxon>Hygrophila</taxon>
        <taxon>Lymnaeoidea</taxon>
        <taxon>Planorbidae</taxon>
        <taxon>Biomphalaria</taxon>
    </lineage>
</organism>